<dbReference type="PANTHER" id="PTHR42894:SF1">
    <property type="entry name" value="N-(5'-PHOSPHORIBOSYL)ANTHRANILATE ISOMERASE"/>
    <property type="match status" value="1"/>
</dbReference>
<dbReference type="CDD" id="cd00405">
    <property type="entry name" value="PRAI"/>
    <property type="match status" value="1"/>
</dbReference>
<evidence type="ECO:0000259" key="10">
    <source>
        <dbReference type="Pfam" id="PF00697"/>
    </source>
</evidence>
<evidence type="ECO:0000256" key="1">
    <source>
        <dbReference type="ARBA" id="ARBA00001164"/>
    </source>
</evidence>
<dbReference type="InterPro" id="IPR044643">
    <property type="entry name" value="TrpF_fam"/>
</dbReference>
<name>A0ABT5V8Y0_9BACI</name>
<evidence type="ECO:0000256" key="4">
    <source>
        <dbReference type="ARBA" id="ARBA00022272"/>
    </source>
</evidence>
<dbReference type="PANTHER" id="PTHR42894">
    <property type="entry name" value="N-(5'-PHOSPHORIBOSYL)ANTHRANILATE ISOMERASE"/>
    <property type="match status" value="1"/>
</dbReference>
<organism evidence="11 12">
    <name type="scientific">Alkalihalobacterium chitinilyticum</name>
    <dbReference type="NCBI Taxonomy" id="2980103"/>
    <lineage>
        <taxon>Bacteria</taxon>
        <taxon>Bacillati</taxon>
        <taxon>Bacillota</taxon>
        <taxon>Bacilli</taxon>
        <taxon>Bacillales</taxon>
        <taxon>Bacillaceae</taxon>
        <taxon>Alkalihalobacterium</taxon>
    </lineage>
</organism>
<dbReference type="EC" id="5.3.1.24" evidence="3 9"/>
<dbReference type="Pfam" id="PF00697">
    <property type="entry name" value="PRAI"/>
    <property type="match status" value="1"/>
</dbReference>
<evidence type="ECO:0000256" key="5">
    <source>
        <dbReference type="ARBA" id="ARBA00022605"/>
    </source>
</evidence>
<dbReference type="SUPFAM" id="SSF51366">
    <property type="entry name" value="Ribulose-phoshate binding barrel"/>
    <property type="match status" value="1"/>
</dbReference>
<dbReference type="HAMAP" id="MF_00135">
    <property type="entry name" value="PRAI"/>
    <property type="match status" value="1"/>
</dbReference>
<evidence type="ECO:0000313" key="12">
    <source>
        <dbReference type="Proteomes" id="UP001148125"/>
    </source>
</evidence>
<comment type="caution">
    <text evidence="11">The sequence shown here is derived from an EMBL/GenBank/DDBJ whole genome shotgun (WGS) entry which is preliminary data.</text>
</comment>
<evidence type="ECO:0000256" key="6">
    <source>
        <dbReference type="ARBA" id="ARBA00022822"/>
    </source>
</evidence>
<sequence>MQTKLKYCGNHSLQDVNNVINSRAEYIGFVFAESKRKVTADDVNNWFRSAPANHTKQIVALFVNATISEIEEVVSKVHVDIIQCHGNETPELVQEIKQRVKKTIWKVIHHQEKAWQDMKAFATYVDAFIIDSKVKGQWGGTGITFDWGHIPNYIEQGKTLQRPVFIAGGINPSNVGELLTYQPDGIDISSGIEKDGIKDKTLIKQIEERITNHDNQLSR</sequence>
<dbReference type="GO" id="GO:0004640">
    <property type="term" value="F:phosphoribosylanthranilate isomerase activity"/>
    <property type="evidence" value="ECO:0007669"/>
    <property type="project" value="UniProtKB-EC"/>
</dbReference>
<evidence type="ECO:0000256" key="8">
    <source>
        <dbReference type="ARBA" id="ARBA00023235"/>
    </source>
</evidence>
<protein>
    <recommendedName>
        <fullName evidence="4 9">N-(5'-phosphoribosyl)anthranilate isomerase</fullName>
        <shortName evidence="9">PRAI</shortName>
        <ecNumber evidence="3 9">5.3.1.24</ecNumber>
    </recommendedName>
</protein>
<keyword evidence="12" id="KW-1185">Reference proteome</keyword>
<keyword evidence="5 9" id="KW-0028">Amino-acid biosynthesis</keyword>
<reference evidence="11" key="1">
    <citation type="submission" date="2024-05" db="EMBL/GenBank/DDBJ databases">
        <title>Alkalihalobacillus sp. strain MEB203 novel alkaliphilic bacterium from Lonar Lake, India.</title>
        <authorList>
            <person name="Joshi A."/>
            <person name="Thite S."/>
            <person name="Mengade P."/>
        </authorList>
    </citation>
    <scope>NUCLEOTIDE SEQUENCE</scope>
    <source>
        <strain evidence="11">MEB 203</strain>
    </source>
</reference>
<dbReference type="EMBL" id="JAOTPO010000001">
    <property type="protein sequence ID" value="MDE5411918.1"/>
    <property type="molecule type" value="Genomic_DNA"/>
</dbReference>
<comment type="catalytic activity">
    <reaction evidence="1 9">
        <text>N-(5-phospho-beta-D-ribosyl)anthranilate = 1-(2-carboxyphenylamino)-1-deoxy-D-ribulose 5-phosphate</text>
        <dbReference type="Rhea" id="RHEA:21540"/>
        <dbReference type="ChEBI" id="CHEBI:18277"/>
        <dbReference type="ChEBI" id="CHEBI:58613"/>
        <dbReference type="EC" id="5.3.1.24"/>
    </reaction>
</comment>
<evidence type="ECO:0000313" key="11">
    <source>
        <dbReference type="EMBL" id="MDE5411918.1"/>
    </source>
</evidence>
<comment type="pathway">
    <text evidence="2 9">Amino-acid biosynthesis; L-tryptophan biosynthesis; L-tryptophan from chorismate: step 3/5.</text>
</comment>
<dbReference type="InterPro" id="IPR013785">
    <property type="entry name" value="Aldolase_TIM"/>
</dbReference>
<comment type="similarity">
    <text evidence="9">Belongs to the TrpF family.</text>
</comment>
<evidence type="ECO:0000256" key="9">
    <source>
        <dbReference type="HAMAP-Rule" id="MF_00135"/>
    </source>
</evidence>
<keyword evidence="6 9" id="KW-0822">Tryptophan biosynthesis</keyword>
<keyword evidence="7 9" id="KW-0057">Aromatic amino acid biosynthesis</keyword>
<dbReference type="Gene3D" id="3.20.20.70">
    <property type="entry name" value="Aldolase class I"/>
    <property type="match status" value="1"/>
</dbReference>
<dbReference type="Proteomes" id="UP001148125">
    <property type="component" value="Unassembled WGS sequence"/>
</dbReference>
<accession>A0ABT5V8Y0</accession>
<dbReference type="InterPro" id="IPR011060">
    <property type="entry name" value="RibuloseP-bd_barrel"/>
</dbReference>
<evidence type="ECO:0000256" key="3">
    <source>
        <dbReference type="ARBA" id="ARBA00012572"/>
    </source>
</evidence>
<proteinExistence type="inferred from homology"/>
<dbReference type="RefSeq" id="WP_275116549.1">
    <property type="nucleotide sequence ID" value="NZ_JAOTPO010000001.1"/>
</dbReference>
<keyword evidence="8 9" id="KW-0413">Isomerase</keyword>
<gene>
    <name evidence="9" type="primary">trpF</name>
    <name evidence="11" type="ORF">N7Z68_00795</name>
</gene>
<evidence type="ECO:0000256" key="7">
    <source>
        <dbReference type="ARBA" id="ARBA00023141"/>
    </source>
</evidence>
<dbReference type="InterPro" id="IPR001240">
    <property type="entry name" value="PRAI_dom"/>
</dbReference>
<feature type="domain" description="N-(5'phosphoribosyl) anthranilate isomerase (PRAI)" evidence="10">
    <location>
        <begin position="6"/>
        <end position="208"/>
    </location>
</feature>
<dbReference type="NCBIfam" id="NF002301">
    <property type="entry name" value="PRK01222.2-1"/>
    <property type="match status" value="1"/>
</dbReference>
<evidence type="ECO:0000256" key="2">
    <source>
        <dbReference type="ARBA" id="ARBA00004664"/>
    </source>
</evidence>